<name>A0A8J7Q0F8_9PROT</name>
<proteinExistence type="predicted"/>
<organism evidence="1 2">
    <name type="scientific">Candidatus Paracaedimonas acanthamoebae</name>
    <dbReference type="NCBI Taxonomy" id="244581"/>
    <lineage>
        <taxon>Bacteria</taxon>
        <taxon>Pseudomonadati</taxon>
        <taxon>Pseudomonadota</taxon>
        <taxon>Alphaproteobacteria</taxon>
        <taxon>Holosporales</taxon>
        <taxon>Caedimonadaceae</taxon>
        <taxon>Candidatus Paracaedimonas</taxon>
    </lineage>
</organism>
<evidence type="ECO:0000313" key="2">
    <source>
        <dbReference type="Proteomes" id="UP000664414"/>
    </source>
</evidence>
<evidence type="ECO:0000313" key="1">
    <source>
        <dbReference type="EMBL" id="MBN9413071.1"/>
    </source>
</evidence>
<comment type="caution">
    <text evidence="1">The sequence shown here is derived from an EMBL/GenBank/DDBJ whole genome shotgun (WGS) entry which is preliminary data.</text>
</comment>
<sequence>MRERGKHLLLHHLDSPARWLIFTKDEAAALLIPLLVGLGTSHQGSGLLVGLTFCWALRKLRKMAGQGALKHLMYWYLPHNKAKLPLTPPSHIREWVS</sequence>
<dbReference type="NCBIfam" id="TIGR02762">
    <property type="entry name" value="TraL_TIGR"/>
    <property type="match status" value="1"/>
</dbReference>
<dbReference type="AlphaFoldDB" id="A0A8J7Q0F8"/>
<reference evidence="1" key="1">
    <citation type="submission" date="2021-02" db="EMBL/GenBank/DDBJ databases">
        <title>Thiocyanate and organic carbon inputs drive convergent selection for specific autotrophic Afipia and Thiobacillus strains within complex microbiomes.</title>
        <authorList>
            <person name="Huddy R.J."/>
            <person name="Sachdeva R."/>
            <person name="Kadzinga F."/>
            <person name="Kantor R.S."/>
            <person name="Harrison S.T.L."/>
            <person name="Banfield J.F."/>
        </authorList>
    </citation>
    <scope>NUCLEOTIDE SEQUENCE</scope>
    <source>
        <strain evidence="1">SCN18_10_11_15_R4_P_38_20</strain>
    </source>
</reference>
<gene>
    <name evidence="1" type="primary">traL</name>
    <name evidence="1" type="ORF">J0H12_04025</name>
</gene>
<dbReference type="KEGG" id="caq:IM40_02335"/>
<dbReference type="InterPro" id="IPR009838">
    <property type="entry name" value="T4SS_TraL"/>
</dbReference>
<dbReference type="GO" id="GO:0019867">
    <property type="term" value="C:outer membrane"/>
    <property type="evidence" value="ECO:0007669"/>
    <property type="project" value="InterPro"/>
</dbReference>
<protein>
    <submittedName>
        <fullName evidence="1">Type IV conjugative transfer system protein TraL</fullName>
    </submittedName>
</protein>
<dbReference type="EMBL" id="JAFKGL010000016">
    <property type="protein sequence ID" value="MBN9413071.1"/>
    <property type="molecule type" value="Genomic_DNA"/>
</dbReference>
<accession>A0A8J7Q0F8</accession>
<dbReference type="Proteomes" id="UP000664414">
    <property type="component" value="Unassembled WGS sequence"/>
</dbReference>
<dbReference type="Pfam" id="PF07178">
    <property type="entry name" value="TraL"/>
    <property type="match status" value="1"/>
</dbReference>